<gene>
    <name evidence="9" type="primary">glcK</name>
    <name evidence="9" type="ORF">ACLFYP115_00114</name>
</gene>
<evidence type="ECO:0000256" key="5">
    <source>
        <dbReference type="ARBA" id="ARBA00022741"/>
    </source>
</evidence>
<keyword evidence="4 9" id="KW-0808">Transferase</keyword>
<dbReference type="InterPro" id="IPR049874">
    <property type="entry name" value="ROK_cs"/>
</dbReference>
<dbReference type="NCBIfam" id="TIGR00744">
    <property type="entry name" value="ROK_glcA_fam"/>
    <property type="match status" value="1"/>
</dbReference>
<dbReference type="PROSITE" id="PS01125">
    <property type="entry name" value="ROK"/>
    <property type="match status" value="1"/>
</dbReference>
<dbReference type="PANTHER" id="PTHR18964">
    <property type="entry name" value="ROK (REPRESSOR, ORF, KINASE) FAMILY"/>
    <property type="match status" value="1"/>
</dbReference>
<dbReference type="GO" id="GO:0005524">
    <property type="term" value="F:ATP binding"/>
    <property type="evidence" value="ECO:0007669"/>
    <property type="project" value="UniProtKB-KW"/>
</dbReference>
<evidence type="ECO:0000313" key="9">
    <source>
        <dbReference type="EMBL" id="VYS73115.1"/>
    </source>
</evidence>
<evidence type="ECO:0000256" key="2">
    <source>
        <dbReference type="ARBA" id="ARBA00012323"/>
    </source>
</evidence>
<dbReference type="GO" id="GO:0005737">
    <property type="term" value="C:cytoplasm"/>
    <property type="evidence" value="ECO:0007669"/>
    <property type="project" value="InterPro"/>
</dbReference>
<comment type="similarity">
    <text evidence="1">Belongs to the ROK (NagC/XylR) family.</text>
</comment>
<dbReference type="InterPro" id="IPR000600">
    <property type="entry name" value="ROK"/>
</dbReference>
<evidence type="ECO:0000256" key="3">
    <source>
        <dbReference type="ARBA" id="ARBA00014701"/>
    </source>
</evidence>
<keyword evidence="6 9" id="KW-0418">Kinase</keyword>
<dbReference type="SUPFAM" id="SSF53067">
    <property type="entry name" value="Actin-like ATPase domain"/>
    <property type="match status" value="1"/>
</dbReference>
<evidence type="ECO:0000256" key="1">
    <source>
        <dbReference type="ARBA" id="ARBA00006479"/>
    </source>
</evidence>
<dbReference type="GO" id="GO:0006096">
    <property type="term" value="P:glycolytic process"/>
    <property type="evidence" value="ECO:0007669"/>
    <property type="project" value="InterPro"/>
</dbReference>
<sequence length="312" mass="32688">MNYIYGVDVGGTTVKLGLFQEDGSLKEKWEIPTRKENGGAYIIEDIGAALKENIASHGMETGQLIGAGVGVPGAVLSFEKVNECVNLGWGQVNVAQELGKLLDCPVKVTNDANVAALGELWAGAAKDYRSAVMVTLGTGVGGGMIVDGQIINGSHGYGGEIGHMTVNPAETRKCNCGKTGCLELYASATGIVYETKKALGESDIETPLRRMDGFSAKDIFDLAKEGDAFAIEQVDRLGEKLAMAFGNITLTVDPEVFVIGGGVSKAGDILLDAIKKHYGTYTFGAVKEGKFILASLGNDAGIYGAARLIKGE</sequence>
<dbReference type="Pfam" id="PF00480">
    <property type="entry name" value="ROK"/>
    <property type="match status" value="1"/>
</dbReference>
<keyword evidence="5" id="KW-0547">Nucleotide-binding</keyword>
<dbReference type="PANTHER" id="PTHR18964:SF149">
    <property type="entry name" value="BIFUNCTIONAL UDP-N-ACETYLGLUCOSAMINE 2-EPIMERASE_N-ACETYLMANNOSAMINE KINASE"/>
    <property type="match status" value="1"/>
</dbReference>
<dbReference type="EC" id="2.7.1.2" evidence="2"/>
<keyword evidence="7" id="KW-0067">ATP-binding</keyword>
<proteinExistence type="inferred from homology"/>
<protein>
    <recommendedName>
        <fullName evidence="3">Glucokinase</fullName>
        <ecNumber evidence="2">2.7.1.2</ecNumber>
    </recommendedName>
    <alternativeName>
        <fullName evidence="8">Glucose kinase</fullName>
    </alternativeName>
</protein>
<reference evidence="9" key="1">
    <citation type="submission" date="2019-11" db="EMBL/GenBank/DDBJ databases">
        <authorList>
            <person name="Feng L."/>
        </authorList>
    </citation>
    <scope>NUCLEOTIDE SEQUENCE</scope>
    <source>
        <strain evidence="9">AcaccaeLFYP115</strain>
    </source>
</reference>
<evidence type="ECO:0000256" key="7">
    <source>
        <dbReference type="ARBA" id="ARBA00022840"/>
    </source>
</evidence>
<dbReference type="AlphaFoldDB" id="A0A6N2QZB1"/>
<dbReference type="InterPro" id="IPR043129">
    <property type="entry name" value="ATPase_NBD"/>
</dbReference>
<organism evidence="9">
    <name type="scientific">Anaerostipes caccae</name>
    <dbReference type="NCBI Taxonomy" id="105841"/>
    <lineage>
        <taxon>Bacteria</taxon>
        <taxon>Bacillati</taxon>
        <taxon>Bacillota</taxon>
        <taxon>Clostridia</taxon>
        <taxon>Lachnospirales</taxon>
        <taxon>Lachnospiraceae</taxon>
        <taxon>Anaerostipes</taxon>
    </lineage>
</organism>
<name>A0A6N2QZB1_9FIRM</name>
<dbReference type="Gene3D" id="3.30.420.40">
    <property type="match status" value="2"/>
</dbReference>
<evidence type="ECO:0000256" key="4">
    <source>
        <dbReference type="ARBA" id="ARBA00022679"/>
    </source>
</evidence>
<dbReference type="InterPro" id="IPR004654">
    <property type="entry name" value="ROK_glcA"/>
</dbReference>
<dbReference type="RefSeq" id="WP_006566143.1">
    <property type="nucleotide sequence ID" value="NZ_BAABZP010000001.1"/>
</dbReference>
<dbReference type="EMBL" id="CACRSQ010000002">
    <property type="protein sequence ID" value="VYS73115.1"/>
    <property type="molecule type" value="Genomic_DNA"/>
</dbReference>
<evidence type="ECO:0000256" key="6">
    <source>
        <dbReference type="ARBA" id="ARBA00022777"/>
    </source>
</evidence>
<dbReference type="GO" id="GO:0004340">
    <property type="term" value="F:glucokinase activity"/>
    <property type="evidence" value="ECO:0007669"/>
    <property type="project" value="UniProtKB-EC"/>
</dbReference>
<evidence type="ECO:0000256" key="8">
    <source>
        <dbReference type="ARBA" id="ARBA00032386"/>
    </source>
</evidence>
<accession>A0A6N2QZB1</accession>